<protein>
    <submittedName>
        <fullName evidence="6">Granzyme H</fullName>
    </submittedName>
</protein>
<dbReference type="GO" id="GO:0004252">
    <property type="term" value="F:serine-type endopeptidase activity"/>
    <property type="evidence" value="ECO:0007669"/>
    <property type="project" value="InterPro"/>
</dbReference>
<name>A0A1D2MKB5_ORCCI</name>
<dbReference type="InterPro" id="IPR009003">
    <property type="entry name" value="Peptidase_S1_PA"/>
</dbReference>
<dbReference type="OrthoDB" id="5565075at2759"/>
<dbReference type="SUPFAM" id="SSF50494">
    <property type="entry name" value="Trypsin-like serine proteases"/>
    <property type="match status" value="1"/>
</dbReference>
<evidence type="ECO:0000256" key="2">
    <source>
        <dbReference type="ARBA" id="ARBA00024195"/>
    </source>
</evidence>
<dbReference type="PANTHER" id="PTHR24256">
    <property type="entry name" value="TRYPTASE-RELATED"/>
    <property type="match status" value="1"/>
</dbReference>
<dbReference type="InterPro" id="IPR043504">
    <property type="entry name" value="Peptidase_S1_PA_chymotrypsin"/>
</dbReference>
<reference evidence="6 7" key="1">
    <citation type="journal article" date="2016" name="Genome Biol. Evol.">
        <title>Gene Family Evolution Reflects Adaptation to Soil Environmental Stressors in the Genome of the Collembolan Orchesella cincta.</title>
        <authorList>
            <person name="Faddeeva-Vakhrusheva A."/>
            <person name="Derks M.F."/>
            <person name="Anvar S.Y."/>
            <person name="Agamennone V."/>
            <person name="Suring W."/>
            <person name="Smit S."/>
            <person name="van Straalen N.M."/>
            <person name="Roelofs D."/>
        </authorList>
    </citation>
    <scope>NUCLEOTIDE SEQUENCE [LARGE SCALE GENOMIC DNA]</scope>
    <source>
        <tissue evidence="6">Mixed pool</tissue>
    </source>
</reference>
<feature type="signal peptide" evidence="4">
    <location>
        <begin position="1"/>
        <end position="15"/>
    </location>
</feature>
<evidence type="ECO:0000256" key="3">
    <source>
        <dbReference type="SAM" id="MobiDB-lite"/>
    </source>
</evidence>
<dbReference type="Gene3D" id="2.40.10.10">
    <property type="entry name" value="Trypsin-like serine proteases"/>
    <property type="match status" value="1"/>
</dbReference>
<accession>A0A1D2MKB5</accession>
<dbReference type="Pfam" id="PF00089">
    <property type="entry name" value="Trypsin"/>
    <property type="match status" value="1"/>
</dbReference>
<feature type="chain" id="PRO_5012633564" evidence="4">
    <location>
        <begin position="16"/>
        <end position="377"/>
    </location>
</feature>
<dbReference type="InterPro" id="IPR001314">
    <property type="entry name" value="Peptidase_S1A"/>
</dbReference>
<dbReference type="CDD" id="cd00190">
    <property type="entry name" value="Tryp_SPc"/>
    <property type="match status" value="1"/>
</dbReference>
<dbReference type="SMART" id="SM00020">
    <property type="entry name" value="Tryp_SPc"/>
    <property type="match status" value="1"/>
</dbReference>
<dbReference type="AlphaFoldDB" id="A0A1D2MKB5"/>
<keyword evidence="7" id="KW-1185">Reference proteome</keyword>
<dbReference type="OMA" id="NDYREDE"/>
<dbReference type="STRING" id="48709.A0A1D2MKB5"/>
<evidence type="ECO:0000256" key="4">
    <source>
        <dbReference type="SAM" id="SignalP"/>
    </source>
</evidence>
<comment type="similarity">
    <text evidence="2">Belongs to the peptidase S1 family. CLIP subfamily.</text>
</comment>
<dbReference type="InterPro" id="IPR001254">
    <property type="entry name" value="Trypsin_dom"/>
</dbReference>
<dbReference type="GO" id="GO:0006508">
    <property type="term" value="P:proteolysis"/>
    <property type="evidence" value="ECO:0007669"/>
    <property type="project" value="InterPro"/>
</dbReference>
<dbReference type="PROSITE" id="PS50240">
    <property type="entry name" value="TRYPSIN_DOM"/>
    <property type="match status" value="1"/>
</dbReference>
<gene>
    <name evidence="6" type="ORF">Ocin01_13273</name>
</gene>
<sequence>MHLIISFCVITAAYALPYSNSEILIIGGENAEKNEFPWLVHFEVSTEDGQSRFCSGSLIDLDHVLTSASCVIGAENPITVTAGDHTLNENDETEQEVTSEEIIIHDDFNSGNKLENDIALIRLSSSLEVSDAVQPIGLASSSFDPESAGHGIAAGWGEVSTSNETEGQLSQVLQKAEVTIHNQFSCKTIPGSNFPAKQFCTFDNNKGGYLGDIGGPLICNDDFICGVLSTSIIFNNRTSVAGGYVEVSLYLDWIEANTGIIIPTTERTTTRSTTPTTTTPTTTTQTTPEPSTTTGSSSTTSDESSVDPSTTTSEGSSGNPSTTTEESNTTTMPTTNPEDSSTTPQSTSTTPDSSAPSTVSAGLLIVLASFLISIINS</sequence>
<proteinExistence type="inferred from homology"/>
<dbReference type="PRINTS" id="PR00722">
    <property type="entry name" value="CHYMOTRYPSIN"/>
</dbReference>
<organism evidence="6 7">
    <name type="scientific">Orchesella cincta</name>
    <name type="common">Springtail</name>
    <name type="synonym">Podura cincta</name>
    <dbReference type="NCBI Taxonomy" id="48709"/>
    <lineage>
        <taxon>Eukaryota</taxon>
        <taxon>Metazoa</taxon>
        <taxon>Ecdysozoa</taxon>
        <taxon>Arthropoda</taxon>
        <taxon>Hexapoda</taxon>
        <taxon>Collembola</taxon>
        <taxon>Entomobryomorpha</taxon>
        <taxon>Entomobryoidea</taxon>
        <taxon>Orchesellidae</taxon>
        <taxon>Orchesellinae</taxon>
        <taxon>Orchesella</taxon>
    </lineage>
</organism>
<comment type="caution">
    <text evidence="6">The sequence shown here is derived from an EMBL/GenBank/DDBJ whole genome shotgun (WGS) entry which is preliminary data.</text>
</comment>
<evidence type="ECO:0000313" key="7">
    <source>
        <dbReference type="Proteomes" id="UP000094527"/>
    </source>
</evidence>
<dbReference type="InterPro" id="IPR051487">
    <property type="entry name" value="Ser/Thr_Proteases_Immune/Dev"/>
</dbReference>
<evidence type="ECO:0000256" key="1">
    <source>
        <dbReference type="ARBA" id="ARBA00023157"/>
    </source>
</evidence>
<dbReference type="EMBL" id="LJIJ01000998">
    <property type="protein sequence ID" value="ODM93408.1"/>
    <property type="molecule type" value="Genomic_DNA"/>
</dbReference>
<keyword evidence="1" id="KW-1015">Disulfide bond</keyword>
<evidence type="ECO:0000313" key="6">
    <source>
        <dbReference type="EMBL" id="ODM93408.1"/>
    </source>
</evidence>
<keyword evidence="4" id="KW-0732">Signal</keyword>
<dbReference type="FunFam" id="2.40.10.10:FF:000068">
    <property type="entry name" value="transmembrane protease serine 2"/>
    <property type="match status" value="1"/>
</dbReference>
<feature type="domain" description="Peptidase S1" evidence="5">
    <location>
        <begin position="25"/>
        <end position="259"/>
    </location>
</feature>
<evidence type="ECO:0000259" key="5">
    <source>
        <dbReference type="PROSITE" id="PS50240"/>
    </source>
</evidence>
<feature type="region of interest" description="Disordered" evidence="3">
    <location>
        <begin position="265"/>
        <end position="357"/>
    </location>
</feature>
<dbReference type="Proteomes" id="UP000094527">
    <property type="component" value="Unassembled WGS sequence"/>
</dbReference>